<dbReference type="RefSeq" id="WP_138056891.1">
    <property type="nucleotide sequence ID" value="NZ_VAWE01000001.1"/>
</dbReference>
<evidence type="ECO:0000256" key="1">
    <source>
        <dbReference type="ARBA" id="ARBA00022723"/>
    </source>
</evidence>
<dbReference type="OrthoDB" id="2613830at2"/>
<accession>A0A5R9ECA4</accession>
<gene>
    <name evidence="3" type="ORF">FEF34_35900</name>
</gene>
<dbReference type="GO" id="GO:0046491">
    <property type="term" value="P:L-methylmalonyl-CoA metabolic process"/>
    <property type="evidence" value="ECO:0007669"/>
    <property type="project" value="TreeGrafter"/>
</dbReference>
<dbReference type="CDD" id="cd16361">
    <property type="entry name" value="VOC_ShValD_like"/>
    <property type="match status" value="1"/>
</dbReference>
<keyword evidence="4" id="KW-1185">Reference proteome</keyword>
<dbReference type="Gene3D" id="3.10.180.10">
    <property type="entry name" value="2,3-Dihydroxybiphenyl 1,2-Dioxygenase, domain 1"/>
    <property type="match status" value="1"/>
</dbReference>
<organism evidence="3 4">
    <name type="scientific">Streptomyces marianii</name>
    <dbReference type="NCBI Taxonomy" id="1817406"/>
    <lineage>
        <taxon>Bacteria</taxon>
        <taxon>Bacillati</taxon>
        <taxon>Actinomycetota</taxon>
        <taxon>Actinomycetes</taxon>
        <taxon>Kitasatosporales</taxon>
        <taxon>Streptomycetaceae</taxon>
        <taxon>Streptomyces</taxon>
    </lineage>
</organism>
<dbReference type="InterPro" id="IPR037523">
    <property type="entry name" value="VOC_core"/>
</dbReference>
<dbReference type="AlphaFoldDB" id="A0A5R9ECA4"/>
<feature type="domain" description="VOC" evidence="2">
    <location>
        <begin position="14"/>
        <end position="160"/>
    </location>
</feature>
<evidence type="ECO:0000313" key="3">
    <source>
        <dbReference type="EMBL" id="TLQ47616.1"/>
    </source>
</evidence>
<dbReference type="Pfam" id="PF13669">
    <property type="entry name" value="Glyoxalase_4"/>
    <property type="match status" value="1"/>
</dbReference>
<sequence>MTQPPYIRIPGATGVHHLGLTVPDLSSAVAFFTEVLGAEVLYRLGTVSDPDGSWMSDHLNVHEHAAMEIAMLRFGPATNIELFEYRAPDQRRRHPRNSDWGGHHLAVWTEDFDASFAYLERQQGVVPLGESDVVDGGPIAGTRWIYFSTPVGLYLELVSAPTGLAYEEDTPARLFRPEKPETSAGKVP</sequence>
<dbReference type="PROSITE" id="PS51819">
    <property type="entry name" value="VOC"/>
    <property type="match status" value="1"/>
</dbReference>
<reference evidence="3 4" key="1">
    <citation type="submission" date="2019-05" db="EMBL/GenBank/DDBJ databases">
        <title>Streptomyces marianii sp. nov., a novel marine actinomycete from southern coast of India.</title>
        <authorList>
            <person name="Iniyan A.M."/>
            <person name="Wink J."/>
            <person name="Ramprasad E."/>
            <person name="Ramana C.V."/>
            <person name="Bunk B."/>
            <person name="Sproer C."/>
            <person name="Joseph F.-J.R.S."/>
            <person name="Vincent S.G.P."/>
        </authorList>
    </citation>
    <scope>NUCLEOTIDE SEQUENCE [LARGE SCALE GENOMIC DNA]</scope>
    <source>
        <strain evidence="3 4">ICN19</strain>
    </source>
</reference>
<evidence type="ECO:0000313" key="4">
    <source>
        <dbReference type="Proteomes" id="UP000305921"/>
    </source>
</evidence>
<dbReference type="PANTHER" id="PTHR43048">
    <property type="entry name" value="METHYLMALONYL-COA EPIMERASE"/>
    <property type="match status" value="1"/>
</dbReference>
<keyword evidence="1" id="KW-0479">Metal-binding</keyword>
<dbReference type="InterPro" id="IPR029068">
    <property type="entry name" value="Glyas_Bleomycin-R_OHBP_Dase"/>
</dbReference>
<protein>
    <submittedName>
        <fullName evidence="3">VOC family protein</fullName>
    </submittedName>
</protein>
<dbReference type="PANTHER" id="PTHR43048:SF6">
    <property type="entry name" value="BLR8189 PROTEIN"/>
    <property type="match status" value="1"/>
</dbReference>
<dbReference type="GO" id="GO:0046872">
    <property type="term" value="F:metal ion binding"/>
    <property type="evidence" value="ECO:0007669"/>
    <property type="project" value="UniProtKB-KW"/>
</dbReference>
<evidence type="ECO:0000259" key="2">
    <source>
        <dbReference type="PROSITE" id="PS51819"/>
    </source>
</evidence>
<dbReference type="GO" id="GO:0004493">
    <property type="term" value="F:methylmalonyl-CoA epimerase activity"/>
    <property type="evidence" value="ECO:0007669"/>
    <property type="project" value="TreeGrafter"/>
</dbReference>
<comment type="caution">
    <text evidence="3">The sequence shown here is derived from an EMBL/GenBank/DDBJ whole genome shotgun (WGS) entry which is preliminary data.</text>
</comment>
<dbReference type="InterPro" id="IPR051785">
    <property type="entry name" value="MMCE/EMCE_epimerase"/>
</dbReference>
<dbReference type="SUPFAM" id="SSF54593">
    <property type="entry name" value="Glyoxalase/Bleomycin resistance protein/Dihydroxybiphenyl dioxygenase"/>
    <property type="match status" value="1"/>
</dbReference>
<name>A0A5R9ECA4_9ACTN</name>
<proteinExistence type="predicted"/>
<dbReference type="EMBL" id="VAWE01000001">
    <property type="protein sequence ID" value="TLQ47616.1"/>
    <property type="molecule type" value="Genomic_DNA"/>
</dbReference>
<dbReference type="Proteomes" id="UP000305921">
    <property type="component" value="Unassembled WGS sequence"/>
</dbReference>